<feature type="compositionally biased region" description="Low complexity" evidence="1">
    <location>
        <begin position="226"/>
        <end position="240"/>
    </location>
</feature>
<feature type="compositionally biased region" description="Acidic residues" evidence="1">
    <location>
        <begin position="72"/>
        <end position="85"/>
    </location>
</feature>
<organism evidence="2 3">
    <name type="scientific">Parasitella parasitica</name>
    <dbReference type="NCBI Taxonomy" id="35722"/>
    <lineage>
        <taxon>Eukaryota</taxon>
        <taxon>Fungi</taxon>
        <taxon>Fungi incertae sedis</taxon>
        <taxon>Mucoromycota</taxon>
        <taxon>Mucoromycotina</taxon>
        <taxon>Mucoromycetes</taxon>
        <taxon>Mucorales</taxon>
        <taxon>Mucorineae</taxon>
        <taxon>Mucoraceae</taxon>
        <taxon>Parasitella</taxon>
    </lineage>
</organism>
<dbReference type="AlphaFoldDB" id="A0A0B7NJ27"/>
<dbReference type="Proteomes" id="UP000054107">
    <property type="component" value="Unassembled WGS sequence"/>
</dbReference>
<dbReference type="OrthoDB" id="2259394at2759"/>
<reference evidence="2 3" key="1">
    <citation type="submission" date="2014-09" db="EMBL/GenBank/DDBJ databases">
        <authorList>
            <person name="Ellenberger Sabrina"/>
        </authorList>
    </citation>
    <scope>NUCLEOTIDE SEQUENCE [LARGE SCALE GENOMIC DNA]</scope>
    <source>
        <strain evidence="2 3">CBS 412.66</strain>
    </source>
</reference>
<accession>A0A0B7NJ27</accession>
<keyword evidence="3" id="KW-1185">Reference proteome</keyword>
<feature type="region of interest" description="Disordered" evidence="1">
    <location>
        <begin position="46"/>
        <end position="87"/>
    </location>
</feature>
<evidence type="ECO:0000313" key="3">
    <source>
        <dbReference type="Proteomes" id="UP000054107"/>
    </source>
</evidence>
<evidence type="ECO:0000313" key="2">
    <source>
        <dbReference type="EMBL" id="CEP18591.1"/>
    </source>
</evidence>
<evidence type="ECO:0000256" key="1">
    <source>
        <dbReference type="SAM" id="MobiDB-lite"/>
    </source>
</evidence>
<protein>
    <submittedName>
        <fullName evidence="2">Uncharacterized protein</fullName>
    </submittedName>
</protein>
<proteinExistence type="predicted"/>
<name>A0A0B7NJ27_9FUNG</name>
<sequence length="249" mass="28178">MATTAASNHVLYPLQNPYSLNDLQQQPKTSIDNMMQESRNSHVVQLPPTPTDQEESSINNIVHLPPTPTASDNEEEEAEEEEEEEKALQQHKLLREKTIKMQRRGTVSLRELIPVASAALRAKHRAAMAAQSSIQDSPLARALTKVKIGVQTSRLKEKYLLNEWIRLALAAPVDESTINTASRAFQRNRTMEIVKWFELKFSRISLSLDELEQRVDSLRRQKLLVQQQKSMTNSKSTSSLPSPPPATYI</sequence>
<feature type="region of interest" description="Disordered" evidence="1">
    <location>
        <begin position="226"/>
        <end position="249"/>
    </location>
</feature>
<dbReference type="EMBL" id="LN733868">
    <property type="protein sequence ID" value="CEP18591.1"/>
    <property type="molecule type" value="Genomic_DNA"/>
</dbReference>
<gene>
    <name evidence="2" type="primary">PARPA_12897.1 scaffold 45629</name>
</gene>